<keyword evidence="2" id="KW-1185">Reference proteome</keyword>
<dbReference type="VEuPathDB" id="MicrosporidiaDB:H312_00388"/>
<accession>A0A059F4D0</accession>
<sequence>MAESQIQRYSFNDWRQMLLENSLFHYNMFNKNEDSGIIILFQVICLMLKRSNPSSESKRLIKILENRTRSYEKCEILKQHNKLKDELYSFDPNQSLGLDIFYNIHFKNPGWEEELRKIMIDQKIIPEKQPDIQKQEESETNFKIVSVKRTEGVKRGHCNKIVKKTHHEYMENSSSSGESETEIESMV</sequence>
<protein>
    <submittedName>
        <fullName evidence="1">Uncharacterized protein</fullName>
    </submittedName>
</protein>
<organism evidence="1 2">
    <name type="scientific">Anncaliia algerae PRA339</name>
    <dbReference type="NCBI Taxonomy" id="1288291"/>
    <lineage>
        <taxon>Eukaryota</taxon>
        <taxon>Fungi</taxon>
        <taxon>Fungi incertae sedis</taxon>
        <taxon>Microsporidia</taxon>
        <taxon>Tubulinosematoidea</taxon>
        <taxon>Tubulinosematidae</taxon>
        <taxon>Anncaliia</taxon>
    </lineage>
</organism>
<dbReference type="HOGENOM" id="CLU_1447309_0_0_1"/>
<evidence type="ECO:0000313" key="1">
    <source>
        <dbReference type="EMBL" id="KCZ82113.1"/>
    </source>
</evidence>
<reference evidence="1 2" key="2">
    <citation type="submission" date="2014-03" db="EMBL/GenBank/DDBJ databases">
        <title>The Genome Sequence of Anncaliia algerae insect isolate PRA339.</title>
        <authorList>
            <consortium name="The Broad Institute Genome Sequencing Platform"/>
            <consortium name="The Broad Institute Genome Sequencing Center for Infectious Disease"/>
            <person name="Cuomo C."/>
            <person name="Becnel J."/>
            <person name="Sanscrainte N."/>
            <person name="Walker B."/>
            <person name="Young S.K."/>
            <person name="Zeng Q."/>
            <person name="Gargeya S."/>
            <person name="Fitzgerald M."/>
            <person name="Haas B."/>
            <person name="Abouelleil A."/>
            <person name="Alvarado L."/>
            <person name="Arachchi H.M."/>
            <person name="Berlin A.M."/>
            <person name="Chapman S.B."/>
            <person name="Dewar J."/>
            <person name="Goldberg J."/>
            <person name="Griggs A."/>
            <person name="Gujja S."/>
            <person name="Hansen M."/>
            <person name="Howarth C."/>
            <person name="Imamovic A."/>
            <person name="Larimer J."/>
            <person name="McCowan C."/>
            <person name="Murphy C."/>
            <person name="Neiman D."/>
            <person name="Pearson M."/>
            <person name="Priest M."/>
            <person name="Roberts A."/>
            <person name="Saif S."/>
            <person name="Shea T."/>
            <person name="Sisk P."/>
            <person name="Sykes S."/>
            <person name="Wortman J."/>
            <person name="Nusbaum C."/>
            <person name="Birren B."/>
        </authorList>
    </citation>
    <scope>NUCLEOTIDE SEQUENCE [LARGE SCALE GENOMIC DNA]</scope>
    <source>
        <strain evidence="1 2">PRA339</strain>
    </source>
</reference>
<dbReference type="EMBL" id="KK365132">
    <property type="protein sequence ID" value="KCZ82113.1"/>
    <property type="molecule type" value="Genomic_DNA"/>
</dbReference>
<dbReference type="Proteomes" id="UP000030655">
    <property type="component" value="Unassembled WGS sequence"/>
</dbReference>
<name>A0A059F4D0_9MICR</name>
<dbReference type="OrthoDB" id="10305461at2759"/>
<proteinExistence type="predicted"/>
<reference evidence="2" key="1">
    <citation type="submission" date="2013-02" db="EMBL/GenBank/DDBJ databases">
        <authorList>
            <consortium name="The Broad Institute Genome Sequencing Platform"/>
            <person name="Cuomo C."/>
            <person name="Becnel J."/>
            <person name="Sanscrainte N."/>
            <person name="Walker B."/>
            <person name="Young S.K."/>
            <person name="Zeng Q."/>
            <person name="Gargeya S."/>
            <person name="Fitzgerald M."/>
            <person name="Haas B."/>
            <person name="Abouelleil A."/>
            <person name="Alvarado L."/>
            <person name="Arachchi H.M."/>
            <person name="Berlin A.M."/>
            <person name="Chapman S.B."/>
            <person name="Dewar J."/>
            <person name="Goldberg J."/>
            <person name="Griggs A."/>
            <person name="Gujja S."/>
            <person name="Hansen M."/>
            <person name="Howarth C."/>
            <person name="Imamovic A."/>
            <person name="Larimer J."/>
            <person name="McCowan C."/>
            <person name="Murphy C."/>
            <person name="Neiman D."/>
            <person name="Pearson M."/>
            <person name="Priest M."/>
            <person name="Roberts A."/>
            <person name="Saif S."/>
            <person name="Shea T."/>
            <person name="Sisk P."/>
            <person name="Sykes S."/>
            <person name="Wortman J."/>
            <person name="Nusbaum C."/>
            <person name="Birren B."/>
        </authorList>
    </citation>
    <scope>NUCLEOTIDE SEQUENCE [LARGE SCALE GENOMIC DNA]</scope>
    <source>
        <strain evidence="2">PRA339</strain>
    </source>
</reference>
<gene>
    <name evidence="1" type="ORF">H312_00388</name>
</gene>
<evidence type="ECO:0000313" key="2">
    <source>
        <dbReference type="Proteomes" id="UP000030655"/>
    </source>
</evidence>
<dbReference type="AlphaFoldDB" id="A0A059F4D0"/>